<protein>
    <submittedName>
        <fullName evidence="10">ABC transporter permease</fullName>
    </submittedName>
</protein>
<dbReference type="Proteomes" id="UP000620046">
    <property type="component" value="Unassembled WGS sequence"/>
</dbReference>
<proteinExistence type="inferred from homology"/>
<dbReference type="InterPro" id="IPR003838">
    <property type="entry name" value="ABC3_permease_C"/>
</dbReference>
<organism evidence="10 11">
    <name type="scientific">Dyella nitratireducens</name>
    <dbReference type="NCBI Taxonomy" id="1849580"/>
    <lineage>
        <taxon>Bacteria</taxon>
        <taxon>Pseudomonadati</taxon>
        <taxon>Pseudomonadota</taxon>
        <taxon>Gammaproteobacteria</taxon>
        <taxon>Lysobacterales</taxon>
        <taxon>Rhodanobacteraceae</taxon>
        <taxon>Dyella</taxon>
    </lineage>
</organism>
<gene>
    <name evidence="10" type="primary">ybjZ</name>
    <name evidence="10" type="ORF">GCM10010981_08510</name>
</gene>
<comment type="similarity">
    <text evidence="6">Belongs to the ABC-4 integral membrane protein family.</text>
</comment>
<dbReference type="Pfam" id="PF02687">
    <property type="entry name" value="FtsX"/>
    <property type="match status" value="1"/>
</dbReference>
<evidence type="ECO:0000256" key="2">
    <source>
        <dbReference type="ARBA" id="ARBA00022475"/>
    </source>
</evidence>
<evidence type="ECO:0000259" key="9">
    <source>
        <dbReference type="Pfam" id="PF12704"/>
    </source>
</evidence>
<keyword evidence="2" id="KW-1003">Cell membrane</keyword>
<evidence type="ECO:0000256" key="7">
    <source>
        <dbReference type="SAM" id="Phobius"/>
    </source>
</evidence>
<dbReference type="Pfam" id="PF12704">
    <property type="entry name" value="MacB_PCD"/>
    <property type="match status" value="1"/>
</dbReference>
<keyword evidence="5 7" id="KW-0472">Membrane</keyword>
<accession>A0ABQ1FP65</accession>
<name>A0ABQ1FP65_9GAMM</name>
<dbReference type="PANTHER" id="PTHR30572:SF4">
    <property type="entry name" value="ABC TRANSPORTER PERMEASE YTRF"/>
    <property type="match status" value="1"/>
</dbReference>
<evidence type="ECO:0000259" key="8">
    <source>
        <dbReference type="Pfam" id="PF02687"/>
    </source>
</evidence>
<feature type="transmembrane region" description="Helical" evidence="7">
    <location>
        <begin position="20"/>
        <end position="41"/>
    </location>
</feature>
<evidence type="ECO:0000256" key="1">
    <source>
        <dbReference type="ARBA" id="ARBA00004651"/>
    </source>
</evidence>
<sequence length="419" mass="45538">MDMAIRPILASLRAHRTTAFLIIAEIALACGVLCNAMSMIGQNMDDIRLRNAIDEGGISVVRISGSEVKTAASDIPRDLAALRNIPGVRAVATSSDMPLDNSGLTWSFGMHPGATMNDIRNAYVEYYLVGEGADKAMGLHLIEGRFFDADEYANSTLNGELVSSGHAVVITASLAKRMWPRQSALGKLLYSDALWYAVVGVVDDVLCSDDGTRDAGGRGFYNSVFFPISPASALGSLGPANPVNDYVLRSTPRDRDRVLKAAVAKLHQLYPSARIKGQRYTDMRDQYFADASSLAWTLVVVCAVMLAVTAFGIMGLTSFWVQQRRRQIGIRRAVGATRGQILGYFRLENFLLTTAGVAIGMGLAFAINIYLIKHYEMRLMPWYYLPCCVVTLWVLGQLAVQGPAMRAAAVPPVVATRSV</sequence>
<reference evidence="11" key="1">
    <citation type="journal article" date="2019" name="Int. J. Syst. Evol. Microbiol.">
        <title>The Global Catalogue of Microorganisms (GCM) 10K type strain sequencing project: providing services to taxonomists for standard genome sequencing and annotation.</title>
        <authorList>
            <consortium name="The Broad Institute Genomics Platform"/>
            <consortium name="The Broad Institute Genome Sequencing Center for Infectious Disease"/>
            <person name="Wu L."/>
            <person name="Ma J."/>
        </authorList>
    </citation>
    <scope>NUCLEOTIDE SEQUENCE [LARGE SCALE GENOMIC DNA]</scope>
    <source>
        <strain evidence="11">CGMCC 1.15439</strain>
    </source>
</reference>
<feature type="domain" description="ABC3 transporter permease C-terminal" evidence="8">
    <location>
        <begin position="300"/>
        <end position="411"/>
    </location>
</feature>
<keyword evidence="11" id="KW-1185">Reference proteome</keyword>
<feature type="transmembrane region" description="Helical" evidence="7">
    <location>
        <begin position="350"/>
        <end position="371"/>
    </location>
</feature>
<feature type="transmembrane region" description="Helical" evidence="7">
    <location>
        <begin position="294"/>
        <end position="321"/>
    </location>
</feature>
<feature type="domain" description="MacB-like periplasmic core" evidence="9">
    <location>
        <begin position="36"/>
        <end position="232"/>
    </location>
</feature>
<evidence type="ECO:0000256" key="5">
    <source>
        <dbReference type="ARBA" id="ARBA00023136"/>
    </source>
</evidence>
<keyword evidence="4 7" id="KW-1133">Transmembrane helix</keyword>
<keyword evidence="3 7" id="KW-0812">Transmembrane</keyword>
<evidence type="ECO:0000313" key="10">
    <source>
        <dbReference type="EMBL" id="GGA22593.1"/>
    </source>
</evidence>
<dbReference type="EMBL" id="BMJA01000001">
    <property type="protein sequence ID" value="GGA22593.1"/>
    <property type="molecule type" value="Genomic_DNA"/>
</dbReference>
<comment type="subcellular location">
    <subcellularLocation>
        <location evidence="1">Cell membrane</location>
        <topology evidence="1">Multi-pass membrane protein</topology>
    </subcellularLocation>
</comment>
<dbReference type="InterPro" id="IPR050250">
    <property type="entry name" value="Macrolide_Exporter_MacB"/>
</dbReference>
<dbReference type="PANTHER" id="PTHR30572">
    <property type="entry name" value="MEMBRANE COMPONENT OF TRANSPORTER-RELATED"/>
    <property type="match status" value="1"/>
</dbReference>
<evidence type="ECO:0000256" key="3">
    <source>
        <dbReference type="ARBA" id="ARBA00022692"/>
    </source>
</evidence>
<comment type="caution">
    <text evidence="10">The sequence shown here is derived from an EMBL/GenBank/DDBJ whole genome shotgun (WGS) entry which is preliminary data.</text>
</comment>
<evidence type="ECO:0000256" key="4">
    <source>
        <dbReference type="ARBA" id="ARBA00022989"/>
    </source>
</evidence>
<feature type="transmembrane region" description="Helical" evidence="7">
    <location>
        <begin position="383"/>
        <end position="400"/>
    </location>
</feature>
<evidence type="ECO:0000256" key="6">
    <source>
        <dbReference type="ARBA" id="ARBA00038076"/>
    </source>
</evidence>
<dbReference type="RefSeq" id="WP_229720628.1">
    <property type="nucleotide sequence ID" value="NZ_BMJA01000001.1"/>
</dbReference>
<evidence type="ECO:0000313" key="11">
    <source>
        <dbReference type="Proteomes" id="UP000620046"/>
    </source>
</evidence>
<dbReference type="InterPro" id="IPR025857">
    <property type="entry name" value="MacB_PCD"/>
</dbReference>